<evidence type="ECO:0000256" key="1">
    <source>
        <dbReference type="SAM" id="SignalP"/>
    </source>
</evidence>
<dbReference type="NCBIfam" id="NF040598">
    <property type="entry name" value="Ala_zip_lipo"/>
    <property type="match status" value="1"/>
</dbReference>
<keyword evidence="1" id="KW-0732">Signal</keyword>
<accession>A0ABV3TCG3</accession>
<feature type="chain" id="PRO_5046278558" evidence="1">
    <location>
        <begin position="29"/>
        <end position="89"/>
    </location>
</feature>
<sequence length="89" mass="9417">MSQSLKTLLKLSAATASIGLLVGCATQASTQELQAELEDVRAMAEAAMDEASTAMVTAEGADALAKGAQRTADDNSEKIDRMFERSMYK</sequence>
<gene>
    <name evidence="2" type="ORF">V6X73_06180</name>
</gene>
<dbReference type="EMBL" id="JBAKFM010000002">
    <property type="protein sequence ID" value="MEX0469309.1"/>
    <property type="molecule type" value="Genomic_DNA"/>
</dbReference>
<dbReference type="RefSeq" id="WP_367958441.1">
    <property type="nucleotide sequence ID" value="NZ_JBAKFK010000002.1"/>
</dbReference>
<feature type="signal peptide" evidence="1">
    <location>
        <begin position="1"/>
        <end position="28"/>
    </location>
</feature>
<dbReference type="InterPro" id="IPR021793">
    <property type="entry name" value="Oprl"/>
</dbReference>
<evidence type="ECO:0000313" key="2">
    <source>
        <dbReference type="EMBL" id="MEX0469309.1"/>
    </source>
</evidence>
<organism evidence="2 3">
    <name type="scientific">Spiribacter pallidus</name>
    <dbReference type="NCBI Taxonomy" id="1987936"/>
    <lineage>
        <taxon>Bacteria</taxon>
        <taxon>Pseudomonadati</taxon>
        <taxon>Pseudomonadota</taxon>
        <taxon>Gammaproteobacteria</taxon>
        <taxon>Chromatiales</taxon>
        <taxon>Ectothiorhodospiraceae</taxon>
        <taxon>Spiribacter</taxon>
    </lineage>
</organism>
<protein>
    <submittedName>
        <fullName evidence="2">Lpp/OprI family alanine-zipper lipoprotein</fullName>
    </submittedName>
</protein>
<dbReference type="Proteomes" id="UP001556709">
    <property type="component" value="Unassembled WGS sequence"/>
</dbReference>
<keyword evidence="2" id="KW-0449">Lipoprotein</keyword>
<dbReference type="PROSITE" id="PS51257">
    <property type="entry name" value="PROKAR_LIPOPROTEIN"/>
    <property type="match status" value="1"/>
</dbReference>
<evidence type="ECO:0000313" key="3">
    <source>
        <dbReference type="Proteomes" id="UP001556709"/>
    </source>
</evidence>
<proteinExistence type="predicted"/>
<comment type="caution">
    <text evidence="2">The sequence shown here is derived from an EMBL/GenBank/DDBJ whole genome shotgun (WGS) entry which is preliminary data.</text>
</comment>
<name>A0ABV3TCG3_9GAMM</name>
<keyword evidence="3" id="KW-1185">Reference proteome</keyword>
<dbReference type="Pfam" id="PF11839">
    <property type="entry name" value="Alanine_zipper"/>
    <property type="match status" value="1"/>
</dbReference>
<reference evidence="2 3" key="1">
    <citation type="submission" date="2024-02" db="EMBL/GenBank/DDBJ databases">
        <title>New especies of Spiribacter isolated from saline water.</title>
        <authorList>
            <person name="Leon M.J."/>
            <person name="De La Haba R."/>
            <person name="Sanchez-Porro C."/>
            <person name="Ventosa A."/>
        </authorList>
    </citation>
    <scope>NUCLEOTIDE SEQUENCE [LARGE SCALE GENOMIC DNA]</scope>
    <source>
        <strain evidence="3">ag22IC6-390</strain>
    </source>
</reference>